<dbReference type="VEuPathDB" id="PlasmoDB:PRELSG_1421300"/>
<dbReference type="PRINTS" id="PR02028">
    <property type="entry name" value="CMYCBINDINGP"/>
</dbReference>
<dbReference type="RefSeq" id="XP_028535002.1">
    <property type="nucleotide sequence ID" value="XM_028679272.1"/>
</dbReference>
<evidence type="ECO:0000256" key="3">
    <source>
        <dbReference type="ARBA" id="ARBA00023242"/>
    </source>
</evidence>
<keyword evidence="3" id="KW-0539">Nucleus</keyword>
<dbReference type="OMA" id="MMHYKEE"/>
<evidence type="ECO:0000256" key="4">
    <source>
        <dbReference type="SAM" id="Coils"/>
    </source>
</evidence>
<feature type="coiled-coil region" evidence="4">
    <location>
        <begin position="60"/>
        <end position="94"/>
    </location>
</feature>
<sequence>MSDSENISNLKDEFISYLEKHDVINHISRALLKLFEEEEKPDDAIKYICENLFNTTDVSLEDLKRENLFLRQENQKLTKKFEELNDTLKKLISSQNDMK</sequence>
<dbReference type="Proteomes" id="UP000220158">
    <property type="component" value="Chromosome 14"/>
</dbReference>
<evidence type="ECO:0000256" key="1">
    <source>
        <dbReference type="ARBA" id="ARBA00004123"/>
    </source>
</evidence>
<comment type="subcellular location">
    <subcellularLocation>
        <location evidence="1">Nucleus</location>
    </subcellularLocation>
</comment>
<dbReference type="KEGG" id="prel:PRELSG_1421300"/>
<dbReference type="GO" id="GO:0003713">
    <property type="term" value="F:transcription coactivator activity"/>
    <property type="evidence" value="ECO:0007669"/>
    <property type="project" value="InterPro"/>
</dbReference>
<gene>
    <name evidence="5" type="primary">MYCBP</name>
    <name evidence="5" type="ORF">PRELSG_1421300</name>
</gene>
<evidence type="ECO:0000313" key="5">
    <source>
        <dbReference type="EMBL" id="CRH02482.1"/>
    </source>
</evidence>
<keyword evidence="6" id="KW-1185">Reference proteome</keyword>
<evidence type="ECO:0000256" key="2">
    <source>
        <dbReference type="ARBA" id="ARBA00009389"/>
    </source>
</evidence>
<dbReference type="EMBL" id="LN835309">
    <property type="protein sequence ID" value="CRH02482.1"/>
    <property type="molecule type" value="Genomic_DNA"/>
</dbReference>
<dbReference type="GO" id="GO:0005634">
    <property type="term" value="C:nucleus"/>
    <property type="evidence" value="ECO:0007669"/>
    <property type="project" value="UniProtKB-SubCell"/>
</dbReference>
<dbReference type="InterPro" id="IPR026060">
    <property type="entry name" value="AMY1"/>
</dbReference>
<organism evidence="5 6">
    <name type="scientific">Plasmodium relictum</name>
    <dbReference type="NCBI Taxonomy" id="85471"/>
    <lineage>
        <taxon>Eukaryota</taxon>
        <taxon>Sar</taxon>
        <taxon>Alveolata</taxon>
        <taxon>Apicomplexa</taxon>
        <taxon>Aconoidasida</taxon>
        <taxon>Haemosporida</taxon>
        <taxon>Plasmodiidae</taxon>
        <taxon>Plasmodium</taxon>
        <taxon>Plasmodium (Haemamoeba)</taxon>
    </lineage>
</organism>
<dbReference type="GeneID" id="39738645"/>
<protein>
    <submittedName>
        <fullName evidence="5">c-Myc-binding protein, putative</fullName>
    </submittedName>
</protein>
<comment type="similarity">
    <text evidence="2">Belongs to the AMY1 family.</text>
</comment>
<evidence type="ECO:0000313" key="6">
    <source>
        <dbReference type="Proteomes" id="UP000220158"/>
    </source>
</evidence>
<reference evidence="5 6" key="1">
    <citation type="submission" date="2015-04" db="EMBL/GenBank/DDBJ databases">
        <authorList>
            <consortium name="Pathogen Informatics"/>
        </authorList>
    </citation>
    <scope>NUCLEOTIDE SEQUENCE [LARGE SCALE GENOMIC DNA]</scope>
    <source>
        <strain evidence="5 6">SGS1</strain>
    </source>
</reference>
<dbReference type="PANTHER" id="PTHR13168:SF0">
    <property type="entry name" value="C-MYC-BINDING PROTEIN"/>
    <property type="match status" value="1"/>
</dbReference>
<accession>A0A1J1HEK2</accession>
<dbReference type="OrthoDB" id="524165at2759"/>
<name>A0A1J1HEK2_PLARL</name>
<proteinExistence type="inferred from homology"/>
<keyword evidence="4" id="KW-0175">Coiled coil</keyword>
<dbReference type="PANTHER" id="PTHR13168">
    <property type="entry name" value="ASSOCIATE OF C-MYC AMY-1"/>
    <property type="match status" value="1"/>
</dbReference>
<dbReference type="AlphaFoldDB" id="A0A1J1HEK2"/>